<evidence type="ECO:0000256" key="2">
    <source>
        <dbReference type="SAM" id="Phobius"/>
    </source>
</evidence>
<dbReference type="InterPro" id="IPR007251">
    <property type="entry name" value="Iron_permease_Fet4"/>
</dbReference>
<dbReference type="GeneID" id="97036779"/>
<dbReference type="Pfam" id="PF04120">
    <property type="entry name" value="Iron_permease"/>
    <property type="match status" value="1"/>
</dbReference>
<keyword evidence="2" id="KW-0812">Transmembrane</keyword>
<accession>A0AB73IBJ0</accession>
<sequence length="165" mass="18788">MNSKWFSNFASYLSTMTGRPGTFVVAASLVIVWAITGPFFHYSDTWQLVINTSTTIVTFLMVFLIQNTQNRDTAAMQIKLDELIRAIEGAHNALLDLEELEEKDLTRFRKQYENLAKEARTALREGGSDTDSPFVANREVGDEKRRDTDNNDAAHNKPAKRERKD</sequence>
<feature type="transmembrane region" description="Helical" evidence="2">
    <location>
        <begin position="21"/>
        <end position="40"/>
    </location>
</feature>
<gene>
    <name evidence="4" type="ORF">J2776_000059</name>
    <name evidence="3" type="ORF">J2793_002185</name>
</gene>
<proteinExistence type="predicted"/>
<keyword evidence="2" id="KW-1133">Transmembrane helix</keyword>
<dbReference type="EMBL" id="JAURTK010000002">
    <property type="protein sequence ID" value="MDP9646752.1"/>
    <property type="molecule type" value="Genomic_DNA"/>
</dbReference>
<keyword evidence="2" id="KW-0472">Membrane</keyword>
<name>A0AB73IBJ0_9BURK</name>
<keyword evidence="5" id="KW-1185">Reference proteome</keyword>
<evidence type="ECO:0000313" key="3">
    <source>
        <dbReference type="EMBL" id="MDP9646752.1"/>
    </source>
</evidence>
<feature type="region of interest" description="Disordered" evidence="1">
    <location>
        <begin position="120"/>
        <end position="165"/>
    </location>
</feature>
<dbReference type="RefSeq" id="WP_087753214.1">
    <property type="nucleotide sequence ID" value="NZ_JAQQDN010000009.1"/>
</dbReference>
<evidence type="ECO:0000313" key="4">
    <source>
        <dbReference type="EMBL" id="MDR6373383.1"/>
    </source>
</evidence>
<evidence type="ECO:0000313" key="6">
    <source>
        <dbReference type="Proteomes" id="UP001229486"/>
    </source>
</evidence>
<feature type="transmembrane region" description="Helical" evidence="2">
    <location>
        <begin position="46"/>
        <end position="65"/>
    </location>
</feature>
<dbReference type="Proteomes" id="UP001185254">
    <property type="component" value="Unassembled WGS sequence"/>
</dbReference>
<organism evidence="3 6">
    <name type="scientific">Paraburkholderia caledonica</name>
    <dbReference type="NCBI Taxonomy" id="134536"/>
    <lineage>
        <taxon>Bacteria</taxon>
        <taxon>Pseudomonadati</taxon>
        <taxon>Pseudomonadota</taxon>
        <taxon>Betaproteobacteria</taxon>
        <taxon>Burkholderiales</taxon>
        <taxon>Burkholderiaceae</taxon>
        <taxon>Paraburkholderia</taxon>
    </lineage>
</organism>
<evidence type="ECO:0000313" key="5">
    <source>
        <dbReference type="Proteomes" id="UP001185254"/>
    </source>
</evidence>
<dbReference type="EMBL" id="JAVDQN010000001">
    <property type="protein sequence ID" value="MDR6373383.1"/>
    <property type="molecule type" value="Genomic_DNA"/>
</dbReference>
<evidence type="ECO:0000256" key="1">
    <source>
        <dbReference type="SAM" id="MobiDB-lite"/>
    </source>
</evidence>
<dbReference type="Proteomes" id="UP001229486">
    <property type="component" value="Unassembled WGS sequence"/>
</dbReference>
<protein>
    <submittedName>
        <fullName evidence="3">Low affinity Fe/Cu permease</fullName>
    </submittedName>
</protein>
<comment type="caution">
    <text evidence="3">The sequence shown here is derived from an EMBL/GenBank/DDBJ whole genome shotgun (WGS) entry which is preliminary data.</text>
</comment>
<feature type="compositionally biased region" description="Basic and acidic residues" evidence="1">
    <location>
        <begin position="139"/>
        <end position="155"/>
    </location>
</feature>
<dbReference type="GO" id="GO:0055085">
    <property type="term" value="P:transmembrane transport"/>
    <property type="evidence" value="ECO:0007669"/>
    <property type="project" value="InterPro"/>
</dbReference>
<reference evidence="3 5" key="1">
    <citation type="submission" date="2023-07" db="EMBL/GenBank/DDBJ databases">
        <title>Sorghum-associated microbial communities from plants grown in Nebraska, USA.</title>
        <authorList>
            <person name="Schachtman D."/>
        </authorList>
    </citation>
    <scope>NUCLEOTIDE SEQUENCE</scope>
    <source>
        <strain evidence="4 5">DS1039</strain>
        <strain evidence="3">DS1061</strain>
    </source>
</reference>
<dbReference type="AlphaFoldDB" id="A0AB73IBJ0"/>